<dbReference type="KEGG" id="gem:GM21_0435"/>
<dbReference type="Pfam" id="PF01345">
    <property type="entry name" value="DUF11"/>
    <property type="match status" value="5"/>
</dbReference>
<dbReference type="GO" id="GO:0005576">
    <property type="term" value="C:extracellular region"/>
    <property type="evidence" value="ECO:0007669"/>
    <property type="project" value="UniProtKB-SubCell"/>
</dbReference>
<feature type="domain" description="SD-repeat containing protein B" evidence="5">
    <location>
        <begin position="2285"/>
        <end position="2355"/>
    </location>
</feature>
<name>C6DZ14_GEOSM</name>
<dbReference type="eggNOG" id="COG1361">
    <property type="taxonomic scope" value="Bacteria"/>
</dbReference>
<dbReference type="STRING" id="443144.GM21_0435"/>
<feature type="domain" description="DUF11" evidence="4">
    <location>
        <begin position="2155"/>
        <end position="2260"/>
    </location>
</feature>
<dbReference type="NCBIfam" id="TIGR01451">
    <property type="entry name" value="B_ant_repeat"/>
    <property type="match status" value="9"/>
</dbReference>
<comment type="subcellular location">
    <subcellularLocation>
        <location evidence="1">Secreted</location>
    </subcellularLocation>
</comment>
<accession>C6DZ14</accession>
<evidence type="ECO:0000256" key="2">
    <source>
        <dbReference type="ARBA" id="ARBA00022525"/>
    </source>
</evidence>
<evidence type="ECO:0000256" key="1">
    <source>
        <dbReference type="ARBA" id="ARBA00004613"/>
    </source>
</evidence>
<dbReference type="eggNOG" id="COG3210">
    <property type="taxonomic scope" value="Bacteria"/>
</dbReference>
<feature type="domain" description="DUF11" evidence="4">
    <location>
        <begin position="352"/>
        <end position="453"/>
    </location>
</feature>
<protein>
    <submittedName>
        <fullName evidence="6">Conserved repeat domain protein</fullName>
    </submittedName>
</protein>
<dbReference type="eggNOG" id="COG4932">
    <property type="taxonomic scope" value="Bacteria"/>
</dbReference>
<dbReference type="InterPro" id="IPR051172">
    <property type="entry name" value="Chlamydia_OmcB"/>
</dbReference>
<dbReference type="InterPro" id="IPR013783">
    <property type="entry name" value="Ig-like_fold"/>
</dbReference>
<sequence>MRILIQLKLSLANVVRRLVAASSREIGLTTRSLRAVMFSALLLVMLGIPTGAQAAGVFCSDFGGVVDGNNPATLATVKAASTFGVDMNCTIKNFSEAIGGFPITNINFNFPQQQSYYIAFLDVFYYGNMSCNDPTQSDFWIYWAPGGYNNISPSCQAFMVPVDAVSKKNPPAQTTAAVGVPFTYTITVPLLGKLDATGTFQYMANADDATVTNVVIPDDLTATGAALSYVSNAAYLVNPATGTKTPLNGGAPLTLGASGTWLTNHPGVLSDATKHLVFSYEYNPALASLPAGYNLVIDVTVVLDNTPSVNLAGTQFSNTAKMWFNKPINTTSMVDLQAWPGTTPPMTVVEPDLTLTKTGSASTVNLDSQVGYTLNVQNTGGSDVWNATIADHIPAGMSTVSPAGTVTARVFASDGVTPVSAPLVNNTDFALTWSGGSGAPGQLTLTLLDTVKIAPTQRLIVTYQAQVDSTGVASGTALTNIAGVTRWFSAKSSYAGRRQYDRTITDGTPGALDFQDAYTVTAALAGYYFQKTVRDLTTGATPATAAFPGDRLRYTLLLQNFTWPPLNGLTITDNLPAGLRSISNVTVSPAGGSTSVTQPSGGAPGSITISGLTLPGGAATNSQIQIEFDATLDSPLVNGTVVSNQANLTGTDNTTVPPTLWSGPSDDPYLNGTVLLGSGGDATRVTVQAPGALSKANPAQATATIGQQFSYLVKVPATPSDVPLYDVRILDNLGLSAAGMSFAGAEVISGGNWNLTNTGSAGNVILQDLATGIDIPAGGQAVVQVTATLQNSAANRNGVTFNNTASYSYNKLNGDSLSQAVGGAATTANMTVVEPHLIAAKTVGYAFPAGKQTSSAAAPGDVLRYTVTVNNDGGSRAYDADVMDFLPANVSLVPGSATAQVGGAAVSGFITTPALLPSGAVDWGSQNGDASLDIPAGGTLVLSYLVTVLETSGAPITNDVYVDWSSLSGSSAGERTGAGCPNVTAPNNYCSGPVSATVSSLDPTALAKTVVSDSFTAAPGNGTDSTLRVGDTAVYNLALTLREGVTQNVVLSDQLPAGLAFDALVSIAPAPGSGNFSYTVASQPAPGATGTLTWNLGNVANAADNNPANNTLNIQYRAHVVKNALAQSPTAQQLTNSATLSYAINGVAATPRTSGATVNVWQPLLNLSKGAVTASGGTVITAGEVITYTVKAANSGTAPAYNAVLVDTLPVGLRQAGVTTMGVTLVDTATGAVTAALPTLAPVYSAATGVATWNFDLAGSAGLYAVPPGQTLQVTYQLRGDAGLGAGVTLSNRAQISSYYSFDSQDVPTSSVLANRQAYGPTSAATVQLTTAAATALSKEALATTAAIGQPFSYSIRVPAVPQATAMYDVRILDDLGSATTGVELRFVSVERVSGPAFTPVNTGSATSLVLQGTSGGIDISAGGQAVINVTVVLTNAAANTMGKQFQNTATYSYNGVNNTPATQAAGAPGASAAVTIVGPALTVQKSGPATINALAPGVFTLDVSNNGGSTAWRTVLSDLLPNVTTPSPGSMCGSAPTNVTARIYRADGVTPVSGQLTRGVDFTVGFAPAPACTMTVAMNSAAAAIAPTERLIVSYSAALDPYTAGGITLTNVAGATRWLSADPAVTAVENIQATTSTLTNGTPGVLDPQDAFAVTTQAPLLSFTKTVLNASTGGPGAGATPGDTLKYTLTIKNVGTLGAANFTLTDELDRLNASAMFQPGSLKLLTVPAGANVAATSADGGTKGTGVVSIGNLTVAPQGEAGDTLAVEFQATLAPVIDNGSLVANQAQIASPLLPSQLSDDPALPGTADPTRTLIASAPKFQFRKTVEDLTSGTATVTAGDTLRYTITAINDGTENATGVTLRDQIPANTSYVPNSTTLNGKPVADASAGVSPLQGGMTINSPANLTPGAMPAAAGTASNAATVTFQVRISKSVVAGTLLSNQAVVYGTGAASGPFPEEVSDDPATPVPNDPTTVVVGNLPLVYALKTVELAGDLNGNALVDAGDQLQYTITMTNSGATAATGLLLTDAIPANTSYVAGSVRLNGAAVADQGSGASPLTNGIGVVSSGLTPPSPPASAGTLAAGGTGVVTFRVQVDPAVASGTVISNQGSVATAELPLLATDSDGNPTNGYQPTVIAAGNAQSLSVTKNAVVVGGGAALPGSVLEYTIRATNVGQVPATGVVLTDDLTPLLPLAGYVANSAMMNGSKNGVSFGAPVLTANFGATYGTLAPGASVVLRFEVKLNSTVTGGSVINNLAQASWDTPTQVASAGTSVTVGGMPGSASLSGSVWQDANHDNTQDGGEMPAAGWAVELYQDGRVVGTAESAADGSYRFSGVAPNAGTEIRYELRFRAPGAGSSTALLGWCNSSFTNGMQRITDIVASGGGLAQNLNLPLTPNGVVYNSIIRTPVAGATLSMVQAGSLARLSASCFNDPAQQGQVTTASGLYKFDLNFSDPSCPSGGEYLIQATPPSSGYMAGVSKLVPPSSSDSTASFPVPSCPGSAADAVPTTAGYCEAQPSDLAPGTSVLPGAATAYYLRLTLDNLQPGYSQIYNNHIAVDPTLDTAISITKSAAVTNVTRSQLVPYTITLNNTLGVTLRNLSVVDTFPLGFRYVAGSARLDGQKIEPALNTRQLIWSVAQLTSSTSHRVTFLMIVGSGVSEGEYVNRAQVLDNLTDSVASPVASATVRVIPDADLDCADIIGKVFDDVNANGYPDAGEKGLAGVRTATARGLLSSTDEFGRFHITCAVVPDEDRGSNFILKLDDRTLPTGYRVTSENPQVQRATRGKMLRFNFGAALHHVVSMDVADGAFEPRSTKLRRQWRPRIDLLLKQLGKAPAVLRLSYLAEVESEGLVEQRLKALKKEIAGKWGDGYPLTIETETFWRRGAPP</sequence>
<evidence type="ECO:0000259" key="5">
    <source>
        <dbReference type="Pfam" id="PF17210"/>
    </source>
</evidence>
<dbReference type="PANTHER" id="PTHR34819:SF3">
    <property type="entry name" value="CELL SURFACE PROTEIN"/>
    <property type="match status" value="1"/>
</dbReference>
<organism evidence="6">
    <name type="scientific">Geobacter sp. (strain M21)</name>
    <dbReference type="NCBI Taxonomy" id="443144"/>
    <lineage>
        <taxon>Bacteria</taxon>
        <taxon>Pseudomonadati</taxon>
        <taxon>Thermodesulfobacteriota</taxon>
        <taxon>Desulfuromonadia</taxon>
        <taxon>Geobacterales</taxon>
        <taxon>Geobacteraceae</taxon>
        <taxon>Geobacter</taxon>
    </lineage>
</organism>
<dbReference type="InterPro" id="IPR001434">
    <property type="entry name" value="OmcB-like_DUF11"/>
</dbReference>
<keyword evidence="3" id="KW-0732">Signal</keyword>
<dbReference type="Gene3D" id="2.60.40.740">
    <property type="match status" value="5"/>
</dbReference>
<dbReference type="Pfam" id="PF17210">
    <property type="entry name" value="SdrD_B"/>
    <property type="match status" value="1"/>
</dbReference>
<dbReference type="PANTHER" id="PTHR34819">
    <property type="entry name" value="LARGE CYSTEINE-RICH PERIPLASMIC PROTEIN OMCB"/>
    <property type="match status" value="1"/>
</dbReference>
<feature type="domain" description="DUF11" evidence="4">
    <location>
        <begin position="2000"/>
        <end position="2131"/>
    </location>
</feature>
<dbReference type="InterPro" id="IPR033764">
    <property type="entry name" value="Sdr_B"/>
</dbReference>
<dbReference type="OrthoDB" id="9773411at2"/>
<proteinExistence type="predicted"/>
<dbReference type="EMBL" id="CP001661">
    <property type="protein sequence ID" value="ACT16515.1"/>
    <property type="molecule type" value="Genomic_DNA"/>
</dbReference>
<dbReference type="InterPro" id="IPR047589">
    <property type="entry name" value="DUF11_rpt"/>
</dbReference>
<feature type="domain" description="DUF11" evidence="4">
    <location>
        <begin position="1833"/>
        <end position="1926"/>
    </location>
</feature>
<evidence type="ECO:0000259" key="4">
    <source>
        <dbReference type="Pfam" id="PF01345"/>
    </source>
</evidence>
<dbReference type="Gene3D" id="2.60.40.10">
    <property type="entry name" value="Immunoglobulins"/>
    <property type="match status" value="1"/>
</dbReference>
<reference evidence="6" key="1">
    <citation type="submission" date="2009-07" db="EMBL/GenBank/DDBJ databases">
        <title>Complete sequence of Geobacter sp. M21.</title>
        <authorList>
            <consortium name="US DOE Joint Genome Institute"/>
            <person name="Lucas S."/>
            <person name="Copeland A."/>
            <person name="Lapidus A."/>
            <person name="Glavina del Rio T."/>
            <person name="Dalin E."/>
            <person name="Tice H."/>
            <person name="Bruce D."/>
            <person name="Goodwin L."/>
            <person name="Pitluck S."/>
            <person name="Saunders E."/>
            <person name="Brettin T."/>
            <person name="Detter J.C."/>
            <person name="Han C."/>
            <person name="Larimer F."/>
            <person name="Land M."/>
            <person name="Hauser L."/>
            <person name="Kyrpides N."/>
            <person name="Ovchinnikova G."/>
            <person name="Lovley D."/>
        </authorList>
    </citation>
    <scope>NUCLEOTIDE SEQUENCE [LARGE SCALE GENOMIC DNA]</scope>
    <source>
        <strain evidence="6">M21</strain>
    </source>
</reference>
<dbReference type="SUPFAM" id="SSF117074">
    <property type="entry name" value="Hypothetical protein PA1324"/>
    <property type="match status" value="1"/>
</dbReference>
<keyword evidence="2" id="KW-0964">Secreted</keyword>
<gene>
    <name evidence="6" type="ordered locus">GM21_0435</name>
</gene>
<feature type="domain" description="DUF11" evidence="4">
    <location>
        <begin position="2565"/>
        <end position="2677"/>
    </location>
</feature>
<dbReference type="NCBIfam" id="TIGR04226">
    <property type="entry name" value="RrgB_K2N_iso_D2"/>
    <property type="match status" value="1"/>
</dbReference>
<dbReference type="InterPro" id="IPR026466">
    <property type="entry name" value="Fim_isopep_form_D2_dom"/>
</dbReference>
<evidence type="ECO:0000313" key="6">
    <source>
        <dbReference type="EMBL" id="ACT16515.1"/>
    </source>
</evidence>
<evidence type="ECO:0000256" key="3">
    <source>
        <dbReference type="ARBA" id="ARBA00022729"/>
    </source>
</evidence>
<dbReference type="HOGENOM" id="CLU_226524_0_0_7"/>